<evidence type="ECO:0000313" key="4">
    <source>
        <dbReference type="Proteomes" id="UP000825051"/>
    </source>
</evidence>
<proteinExistence type="predicted"/>
<protein>
    <submittedName>
        <fullName evidence="3">NUDIX domain-containing protein</fullName>
    </submittedName>
</protein>
<dbReference type="SUPFAM" id="SSF55811">
    <property type="entry name" value="Nudix"/>
    <property type="match status" value="1"/>
</dbReference>
<reference evidence="3" key="1">
    <citation type="submission" date="2021-08" db="EMBL/GenBank/DDBJ databases">
        <title>Genome of a novel bacterium of the phylum Verrucomicrobia, Oleiharenicola sp. KSB-15.</title>
        <authorList>
            <person name="Chung J.-H."/>
            <person name="Ahn J.-H."/>
            <person name="Yoon Y."/>
            <person name="Kim D.-Y."/>
            <person name="An S.-H."/>
            <person name="Park I."/>
            <person name="Yeon J."/>
        </authorList>
    </citation>
    <scope>NUCLEOTIDE SEQUENCE</scope>
    <source>
        <strain evidence="3">KSB-15</strain>
    </source>
</reference>
<dbReference type="Gene3D" id="3.90.79.10">
    <property type="entry name" value="Nucleoside Triphosphate Pyrophosphohydrolase"/>
    <property type="match status" value="1"/>
</dbReference>
<evidence type="ECO:0000259" key="2">
    <source>
        <dbReference type="PROSITE" id="PS51462"/>
    </source>
</evidence>
<dbReference type="EMBL" id="CP080507">
    <property type="protein sequence ID" value="QYM79949.1"/>
    <property type="molecule type" value="Genomic_DNA"/>
</dbReference>
<dbReference type="PANTHER" id="PTHR10885">
    <property type="entry name" value="ISOPENTENYL-DIPHOSPHATE DELTA-ISOMERASE"/>
    <property type="match status" value="1"/>
</dbReference>
<keyword evidence="1" id="KW-0378">Hydrolase</keyword>
<dbReference type="GO" id="GO:0016787">
    <property type="term" value="F:hydrolase activity"/>
    <property type="evidence" value="ECO:0007669"/>
    <property type="project" value="UniProtKB-KW"/>
</dbReference>
<feature type="domain" description="Nudix hydrolase" evidence="2">
    <location>
        <begin position="29"/>
        <end position="158"/>
    </location>
</feature>
<dbReference type="RefSeq" id="WP_220164432.1">
    <property type="nucleotide sequence ID" value="NZ_CP080507.1"/>
</dbReference>
<organism evidence="3 4">
    <name type="scientific">Horticoccus luteus</name>
    <dbReference type="NCBI Taxonomy" id="2862869"/>
    <lineage>
        <taxon>Bacteria</taxon>
        <taxon>Pseudomonadati</taxon>
        <taxon>Verrucomicrobiota</taxon>
        <taxon>Opitutia</taxon>
        <taxon>Opitutales</taxon>
        <taxon>Opitutaceae</taxon>
        <taxon>Horticoccus</taxon>
    </lineage>
</organism>
<dbReference type="KEGG" id="ole:K0B96_04850"/>
<sequence length="168" mass="19796">MNEEYFDVVDESDRPLRRATRREVHAQGWRHRAVHVLAFNERGEVFLQKRSQRKDVSPGLWTVSCSGHVDAGEDYDTAVCRELGEELGWHVVSAPPKWLRMEPRLATGWEFSWIYRLRADGPFTLNENEIDRGEWLTREEISRRVVSRAGEFCPGFRWLWALVAPRWD</sequence>
<name>A0A8F9TVC9_9BACT</name>
<accession>A0A8F9TVC9</accession>
<dbReference type="AlphaFoldDB" id="A0A8F9TVC9"/>
<dbReference type="InterPro" id="IPR020084">
    <property type="entry name" value="NUDIX_hydrolase_CS"/>
</dbReference>
<dbReference type="InterPro" id="IPR000086">
    <property type="entry name" value="NUDIX_hydrolase_dom"/>
</dbReference>
<evidence type="ECO:0000313" key="3">
    <source>
        <dbReference type="EMBL" id="QYM79949.1"/>
    </source>
</evidence>
<dbReference type="Pfam" id="PF00293">
    <property type="entry name" value="NUDIX"/>
    <property type="match status" value="1"/>
</dbReference>
<dbReference type="Proteomes" id="UP000825051">
    <property type="component" value="Chromosome"/>
</dbReference>
<dbReference type="CDD" id="cd04692">
    <property type="entry name" value="NUDIX_Hydrolase"/>
    <property type="match status" value="1"/>
</dbReference>
<dbReference type="InterPro" id="IPR015797">
    <property type="entry name" value="NUDIX_hydrolase-like_dom_sf"/>
</dbReference>
<dbReference type="PANTHER" id="PTHR10885:SF0">
    <property type="entry name" value="ISOPENTENYL-DIPHOSPHATE DELTA-ISOMERASE"/>
    <property type="match status" value="1"/>
</dbReference>
<dbReference type="PROSITE" id="PS00893">
    <property type="entry name" value="NUDIX_BOX"/>
    <property type="match status" value="1"/>
</dbReference>
<dbReference type="PROSITE" id="PS51462">
    <property type="entry name" value="NUDIX"/>
    <property type="match status" value="1"/>
</dbReference>
<evidence type="ECO:0000256" key="1">
    <source>
        <dbReference type="ARBA" id="ARBA00022801"/>
    </source>
</evidence>
<gene>
    <name evidence="3" type="ORF">K0B96_04850</name>
</gene>
<keyword evidence="4" id="KW-1185">Reference proteome</keyword>